<evidence type="ECO:0000313" key="16">
    <source>
        <dbReference type="Proteomes" id="UP000197619"/>
    </source>
</evidence>
<dbReference type="Gene3D" id="1.10.340.70">
    <property type="match status" value="1"/>
</dbReference>
<sequence>MLDEWERNELTRDLDKMKMIYFCMEVWPKLGVEWPWFGSADAWMCTRLKESLNSQPEPDRDQLVYADCWVRERSGVKSAKMCKLKEHKEEVQGKREERGKTWDPLDHLPPPLEPPLRPRNPIPLPPPPDPTPVPLSSPQIPLLAHASSSPNFSPSQSNQSIPAAPPQAIPSAPQTPLALTLVPMFSPPSQVPHLLPPPLITPITSVPLTPKDQSQVPASPLVTDSFSTPVLPPYTPSSSAHSGHLSAKSTTQISQSPSPKVVPKPPLQWEQSQLLANDETGLGESSSSQTGRRIQKGSLDEGPYCNTRSRALQNDRLFPLREVPMGGVLGGIGYVNAPLTSSEVRSFKKELSNLVEDPVGVAQQIDQFLGPNIYTWGELTSILKILFSPEEVKLVRAAAIKIWDRENQTGVTADHKLPANDPGWDPNRGQDRRNMEEYRTLMIRGIREAVPKGTNSKLAFDCCQEKDETPAAWLGRLKRSFQQYSTIDPESREGQVLLKVQFVSKAWPDIRRKLEKLEDWQEKGINELLKEALKVYLRREEEKMRNKARMMVAVARESVGIKKELAGGMGSSNPPGGHKVLVAHGHIKQRQLRDLKCYYCGESGHFRRECEKAVRDEAMIKEQEALEKAEGKYRLVQDLREINKRTITKHPTVPDPYTLLSKIPCCHAWFTVVDLKDAFWACPLAPECRDWFAFQWENTEGNRRMQLRWTRLPQGFCESPNLFGQNLEKILEVSAPEEGVQVLQYVDDLLVSGEDQEQVRRTSIKLLNYLGEIGLKVSRNKLQFMEPQVVYLGHMIGPGYKKLNPERISGIISLPAPKTKRDIRRLLGLFGYCKLWIDSYTQKVKFLYEKLVLPDPVRWTEEDDEKLEGLKQALISAPALGLPDLKKEFHLFINTEEGVAHGVLAQDWVGFKKPIAYLSKLLDPVARGWPTCLQAIAATALIVEEANKLTFQGKIRVYTPHDIKGTLSQGAHKWLSDARILKYEIMLMSSDHLELTTTKLINPAQFLSGEPALGFEHQCVEAISLQTKVRADLSDIPLEQGEIYFSDGSSRVVEGTRKSGYAIAQVSSKGDLEVLEKGKLPAHWSAQLCEIYALKRGLELLDKKCGTIFTDSRYAFGVVHTFGKIWEERGYLNSKGRDLIHREMIQSLLEALKGPEEIAVVHVRGHRKGDSLEVRGNRAADLAAKRAAQDPEESIKILKLTRATEANREENTLQEKLIFTEQEQKAMKDLKLQQGPQGEWVLPDGRKFICKALARRLLAEMHQLAHWGTQGLCDHFLRNYVCMGAYDIARAVTQGCITCQKVNQKVMRKPISGGRELAERPFQNVQIDFTEMPPARGYKHLLVIVDHLTHWPEVFPTRNETSGTVVKILLENLIPRYGLINNIDSDQGPHFTARILHDITEALGIRWRLHTPWHPQSSGRVERMNKTIKTTLTKLVLETGLDWVQCLPLALLQIRTRPRADLGVSPYEMLFGLPFLISPYSTAQYVEGEEVSRKYLETIAKTLEQLRKKGYLPQTPPLEVCTHNINPGDWVLIKSWNNAPLTPRFEGPYQVLLTTHTAVRTLEKGWTHISRVKGPVKPPSEDTDLAETIPTWTAFPAGALKPVLNPPHCPLIQSTLPEFAYEDIMSDSAENLVEVRGDNNHCYLLICLGSGFIVEGDAKHNGVPDCGDLVGYRLALL</sequence>
<dbReference type="InterPro" id="IPR000477">
    <property type="entry name" value="RT_dom"/>
</dbReference>
<reference evidence="15 16" key="1">
    <citation type="submission" date="2017-05" db="EMBL/GenBank/DDBJ databases">
        <title>Genome of assembly of the Bengalese finch, Lonchura striata domestica.</title>
        <authorList>
            <person name="Colquitt B.M."/>
            <person name="Brainard M.S."/>
        </authorList>
    </citation>
    <scope>NUCLEOTIDE SEQUENCE [LARGE SCALE GENOMIC DNA]</scope>
    <source>
        <strain evidence="15">White83orange57</strain>
    </source>
</reference>
<dbReference type="Gene3D" id="3.30.420.10">
    <property type="entry name" value="Ribonuclease H-like superfamily/Ribonuclease H"/>
    <property type="match status" value="2"/>
</dbReference>
<dbReference type="InterPro" id="IPR036946">
    <property type="entry name" value="G_retro_matrix_sf"/>
</dbReference>
<keyword evidence="16" id="KW-1185">Reference proteome</keyword>
<dbReference type="PROSITE" id="PS50158">
    <property type="entry name" value="ZF_CCHC"/>
    <property type="match status" value="1"/>
</dbReference>
<feature type="domain" description="Reverse transcriptase" evidence="12">
    <location>
        <begin position="607"/>
        <end position="796"/>
    </location>
</feature>
<dbReference type="InterPro" id="IPR012337">
    <property type="entry name" value="RNaseH-like_sf"/>
</dbReference>
<dbReference type="Pfam" id="PF02093">
    <property type="entry name" value="Gag_p30"/>
    <property type="match status" value="1"/>
</dbReference>
<feature type="domain" description="CCHC-type" evidence="11">
    <location>
        <begin position="596"/>
        <end position="612"/>
    </location>
</feature>
<dbReference type="InterPro" id="IPR010999">
    <property type="entry name" value="Retrovr_matrix"/>
</dbReference>
<dbReference type="GO" id="GO:0006508">
    <property type="term" value="P:proteolysis"/>
    <property type="evidence" value="ECO:0007669"/>
    <property type="project" value="UniProtKB-KW"/>
</dbReference>
<feature type="region of interest" description="Disordered" evidence="10">
    <location>
        <begin position="85"/>
        <end position="172"/>
    </location>
</feature>
<dbReference type="InterPro" id="IPR003036">
    <property type="entry name" value="Gag_P30"/>
</dbReference>
<dbReference type="GO" id="GO:0003677">
    <property type="term" value="F:DNA binding"/>
    <property type="evidence" value="ECO:0007669"/>
    <property type="project" value="UniProtKB-KW"/>
</dbReference>
<dbReference type="Gene3D" id="4.10.60.10">
    <property type="entry name" value="Zinc finger, CCHC-type"/>
    <property type="match status" value="1"/>
</dbReference>
<dbReference type="Pfam" id="PF17919">
    <property type="entry name" value="RT_RNaseH_2"/>
    <property type="match status" value="1"/>
</dbReference>
<dbReference type="InterPro" id="IPR036397">
    <property type="entry name" value="RNaseH_sf"/>
</dbReference>
<keyword evidence="6" id="KW-0460">Magnesium</keyword>
<feature type="region of interest" description="Disordered" evidence="10">
    <location>
        <begin position="412"/>
        <end position="431"/>
    </location>
</feature>
<dbReference type="Proteomes" id="UP000197619">
    <property type="component" value="Unassembled WGS sequence"/>
</dbReference>
<evidence type="ECO:0000259" key="12">
    <source>
        <dbReference type="PROSITE" id="PS50878"/>
    </source>
</evidence>
<dbReference type="InterPro" id="IPR041577">
    <property type="entry name" value="RT_RNaseH_2"/>
</dbReference>
<evidence type="ECO:0000256" key="2">
    <source>
        <dbReference type="ARBA" id="ARBA00010879"/>
    </source>
</evidence>
<dbReference type="PROSITE" id="PS50879">
    <property type="entry name" value="RNASE_H_1"/>
    <property type="match status" value="1"/>
</dbReference>
<comment type="similarity">
    <text evidence="2">Belongs to the beta type-B retroviral polymerase family. HERV class-II K(HML-2) pol subfamily.</text>
</comment>
<dbReference type="SUPFAM" id="SSF53098">
    <property type="entry name" value="Ribonuclease H-like"/>
    <property type="match status" value="2"/>
</dbReference>
<keyword evidence="4" id="KW-0645">Protease</keyword>
<feature type="region of interest" description="Disordered" evidence="10">
    <location>
        <begin position="279"/>
        <end position="306"/>
    </location>
</feature>
<evidence type="ECO:0000256" key="10">
    <source>
        <dbReference type="SAM" id="MobiDB-lite"/>
    </source>
</evidence>
<keyword evidence="8" id="KW-0511">Multifunctional enzyme</keyword>
<evidence type="ECO:0000259" key="13">
    <source>
        <dbReference type="PROSITE" id="PS50879"/>
    </source>
</evidence>
<dbReference type="Gene3D" id="3.30.70.270">
    <property type="match status" value="2"/>
</dbReference>
<dbReference type="SMART" id="SM00343">
    <property type="entry name" value="ZnF_C2HC"/>
    <property type="match status" value="1"/>
</dbReference>
<proteinExistence type="inferred from homology"/>
<feature type="domain" description="RNase H type-1" evidence="13">
    <location>
        <begin position="1038"/>
        <end position="1189"/>
    </location>
</feature>
<feature type="domain" description="Integrase catalytic" evidence="14">
    <location>
        <begin position="1317"/>
        <end position="1474"/>
    </location>
</feature>
<keyword evidence="9" id="KW-0479">Metal-binding</keyword>
<evidence type="ECO:0000256" key="7">
    <source>
        <dbReference type="ARBA" id="ARBA00023125"/>
    </source>
</evidence>
<evidence type="ECO:0000313" key="15">
    <source>
        <dbReference type="EMBL" id="OWK64073.1"/>
    </source>
</evidence>
<feature type="compositionally biased region" description="Polar residues" evidence="10">
    <location>
        <begin position="283"/>
        <end position="292"/>
    </location>
</feature>
<feature type="compositionally biased region" description="Low complexity" evidence="10">
    <location>
        <begin position="147"/>
        <end position="162"/>
    </location>
</feature>
<dbReference type="InterPro" id="IPR001878">
    <property type="entry name" value="Znf_CCHC"/>
</dbReference>
<dbReference type="GO" id="GO:0019068">
    <property type="term" value="P:virion assembly"/>
    <property type="evidence" value="ECO:0007669"/>
    <property type="project" value="InterPro"/>
</dbReference>
<dbReference type="GO" id="GO:0004190">
    <property type="term" value="F:aspartic-type endopeptidase activity"/>
    <property type="evidence" value="ECO:0007669"/>
    <property type="project" value="UniProtKB-KW"/>
</dbReference>
<evidence type="ECO:0000256" key="5">
    <source>
        <dbReference type="ARBA" id="ARBA00022750"/>
    </source>
</evidence>
<dbReference type="GO" id="GO:0015074">
    <property type="term" value="P:DNA integration"/>
    <property type="evidence" value="ECO:0007669"/>
    <property type="project" value="InterPro"/>
</dbReference>
<dbReference type="InterPro" id="IPR043502">
    <property type="entry name" value="DNA/RNA_pol_sf"/>
</dbReference>
<dbReference type="InterPro" id="IPR008919">
    <property type="entry name" value="Retrov_capsid_N"/>
</dbReference>
<feature type="region of interest" description="Disordered" evidence="10">
    <location>
        <begin position="210"/>
        <end position="265"/>
    </location>
</feature>
<dbReference type="Gene3D" id="1.10.375.10">
    <property type="entry name" value="Human Immunodeficiency Virus Type 1 Capsid Protein"/>
    <property type="match status" value="1"/>
</dbReference>
<dbReference type="PROSITE" id="PS50878">
    <property type="entry name" value="RT_POL"/>
    <property type="match status" value="1"/>
</dbReference>
<dbReference type="PROSITE" id="PS50994">
    <property type="entry name" value="INTEGRASE"/>
    <property type="match status" value="1"/>
</dbReference>
<dbReference type="Gene3D" id="3.10.20.370">
    <property type="match status" value="1"/>
</dbReference>
<dbReference type="InterPro" id="IPR050951">
    <property type="entry name" value="Retrovirus_Pol_polyprotein"/>
</dbReference>
<dbReference type="Gene3D" id="2.30.30.850">
    <property type="match status" value="1"/>
</dbReference>
<keyword evidence="9" id="KW-0862">Zinc</keyword>
<dbReference type="Pfam" id="PF00075">
    <property type="entry name" value="RNase_H"/>
    <property type="match status" value="1"/>
</dbReference>
<dbReference type="SUPFAM" id="SSF56672">
    <property type="entry name" value="DNA/RNA polymerases"/>
    <property type="match status" value="1"/>
</dbReference>
<evidence type="ECO:0000256" key="3">
    <source>
        <dbReference type="ARBA" id="ARBA00012180"/>
    </source>
</evidence>
<evidence type="ECO:0000256" key="4">
    <source>
        <dbReference type="ARBA" id="ARBA00022670"/>
    </source>
</evidence>
<accession>A0A218VDN3</accession>
<evidence type="ECO:0000259" key="11">
    <source>
        <dbReference type="PROSITE" id="PS50158"/>
    </source>
</evidence>
<dbReference type="InterPro" id="IPR043128">
    <property type="entry name" value="Rev_trsase/Diguanyl_cyclase"/>
</dbReference>
<evidence type="ECO:0000256" key="1">
    <source>
        <dbReference type="ARBA" id="ARBA00001946"/>
    </source>
</evidence>
<feature type="compositionally biased region" description="Polar residues" evidence="10">
    <location>
        <begin position="236"/>
        <end position="255"/>
    </location>
</feature>
<dbReference type="PANTHER" id="PTHR37984">
    <property type="entry name" value="PROTEIN CBG26694"/>
    <property type="match status" value="1"/>
</dbReference>
<gene>
    <name evidence="15" type="primary">GAG-POL_3</name>
    <name evidence="15" type="ORF">RLOC_00005286</name>
</gene>
<dbReference type="SUPFAM" id="SSF57756">
    <property type="entry name" value="Retrovirus zinc finger-like domains"/>
    <property type="match status" value="1"/>
</dbReference>
<feature type="compositionally biased region" description="Basic and acidic residues" evidence="10">
    <location>
        <begin position="85"/>
        <end position="106"/>
    </location>
</feature>
<organism evidence="15 16">
    <name type="scientific">Lonchura striata</name>
    <name type="common">white-rumped munia</name>
    <dbReference type="NCBI Taxonomy" id="40157"/>
    <lineage>
        <taxon>Eukaryota</taxon>
        <taxon>Metazoa</taxon>
        <taxon>Chordata</taxon>
        <taxon>Craniata</taxon>
        <taxon>Vertebrata</taxon>
        <taxon>Euteleostomi</taxon>
        <taxon>Archelosauria</taxon>
        <taxon>Archosauria</taxon>
        <taxon>Dinosauria</taxon>
        <taxon>Saurischia</taxon>
        <taxon>Theropoda</taxon>
        <taxon>Coelurosauria</taxon>
        <taxon>Aves</taxon>
        <taxon>Neognathae</taxon>
        <taxon>Neoaves</taxon>
        <taxon>Telluraves</taxon>
        <taxon>Australaves</taxon>
        <taxon>Passeriformes</taxon>
        <taxon>Passeroidea</taxon>
        <taxon>Estrildidae</taxon>
        <taxon>Estrildinae</taxon>
        <taxon>Lonchura</taxon>
    </lineage>
</organism>
<dbReference type="InterPro" id="IPR001584">
    <property type="entry name" value="Integrase_cat-core"/>
</dbReference>
<dbReference type="GO" id="GO:0004523">
    <property type="term" value="F:RNA-DNA hybrid ribonuclease activity"/>
    <property type="evidence" value="ECO:0007669"/>
    <property type="project" value="UniProtKB-EC"/>
</dbReference>
<dbReference type="EC" id="3.1.26.4" evidence="3"/>
<dbReference type="InterPro" id="IPR036875">
    <property type="entry name" value="Znf_CCHC_sf"/>
</dbReference>
<comment type="caution">
    <text evidence="15">The sequence shown here is derived from an EMBL/GenBank/DDBJ whole genome shotgun (WGS) entry which is preliminary data.</text>
</comment>
<dbReference type="InterPro" id="IPR002156">
    <property type="entry name" value="RNaseH_domain"/>
</dbReference>
<dbReference type="GO" id="GO:0008270">
    <property type="term" value="F:zinc ion binding"/>
    <property type="evidence" value="ECO:0007669"/>
    <property type="project" value="UniProtKB-KW"/>
</dbReference>
<keyword evidence="9" id="KW-0863">Zinc-finger</keyword>
<name>A0A218VDN3_9PASE</name>
<dbReference type="Gene3D" id="1.10.150.180">
    <property type="entry name" value="Gamma-retroviral matrix domain"/>
    <property type="match status" value="1"/>
</dbReference>
<dbReference type="EMBL" id="MUZQ01000006">
    <property type="protein sequence ID" value="OWK64073.1"/>
    <property type="molecule type" value="Genomic_DNA"/>
</dbReference>
<dbReference type="Pfam" id="PF00665">
    <property type="entry name" value="rve"/>
    <property type="match status" value="1"/>
</dbReference>
<evidence type="ECO:0000256" key="8">
    <source>
        <dbReference type="ARBA" id="ARBA00023268"/>
    </source>
</evidence>
<comment type="cofactor">
    <cofactor evidence="1">
        <name>Mg(2+)</name>
        <dbReference type="ChEBI" id="CHEBI:18420"/>
    </cofactor>
</comment>
<feature type="compositionally biased region" description="Polar residues" evidence="10">
    <location>
        <begin position="211"/>
        <end position="228"/>
    </location>
</feature>
<feature type="compositionally biased region" description="Pro residues" evidence="10">
    <location>
        <begin position="107"/>
        <end position="135"/>
    </location>
</feature>
<dbReference type="Pfam" id="PF00098">
    <property type="entry name" value="zf-CCHC"/>
    <property type="match status" value="1"/>
</dbReference>
<dbReference type="SUPFAM" id="SSF47943">
    <property type="entry name" value="Retrovirus capsid protein, N-terminal core domain"/>
    <property type="match status" value="1"/>
</dbReference>
<keyword evidence="5" id="KW-0378">Hydrolase</keyword>
<keyword evidence="5" id="KW-0064">Aspartyl protease</keyword>
<keyword evidence="7" id="KW-0238">DNA-binding</keyword>
<evidence type="ECO:0000256" key="6">
    <source>
        <dbReference type="ARBA" id="ARBA00022842"/>
    </source>
</evidence>
<evidence type="ECO:0000256" key="9">
    <source>
        <dbReference type="PROSITE-ProRule" id="PRU00047"/>
    </source>
</evidence>
<protein>
    <recommendedName>
        <fullName evidence="3">ribonuclease H</fullName>
        <ecNumber evidence="3">3.1.26.4</ecNumber>
    </recommendedName>
</protein>
<evidence type="ECO:0000259" key="14">
    <source>
        <dbReference type="PROSITE" id="PS50994"/>
    </source>
</evidence>
<dbReference type="SUPFAM" id="SSF47836">
    <property type="entry name" value="Retroviral matrix proteins"/>
    <property type="match status" value="1"/>
</dbReference>
<dbReference type="PANTHER" id="PTHR37984:SF5">
    <property type="entry name" value="PROTEIN NYNRIN-LIKE"/>
    <property type="match status" value="1"/>
</dbReference>
<dbReference type="Pfam" id="PF00078">
    <property type="entry name" value="RVT_1"/>
    <property type="match status" value="1"/>
</dbReference>